<dbReference type="PANTHER" id="PTHR38766:SF1">
    <property type="entry name" value="FLAGELLAR PROTEIN FLIO"/>
    <property type="match status" value="1"/>
</dbReference>
<dbReference type="PANTHER" id="PTHR38766">
    <property type="entry name" value="FLAGELLAR PROTEIN FLIO"/>
    <property type="match status" value="1"/>
</dbReference>
<keyword evidence="10" id="KW-1185">Reference proteome</keyword>
<evidence type="ECO:0000313" key="10">
    <source>
        <dbReference type="Proteomes" id="UP001524499"/>
    </source>
</evidence>
<keyword evidence="9" id="KW-0282">Flagellum</keyword>
<keyword evidence="4 7" id="KW-0472">Membrane</keyword>
<feature type="signal peptide" evidence="8">
    <location>
        <begin position="1"/>
        <end position="21"/>
    </location>
</feature>
<proteinExistence type="inferred from homology"/>
<keyword evidence="9" id="KW-0969">Cilium</keyword>
<evidence type="ECO:0000256" key="4">
    <source>
        <dbReference type="ARBA" id="ARBA00023136"/>
    </source>
</evidence>
<evidence type="ECO:0000256" key="8">
    <source>
        <dbReference type="SAM" id="SignalP"/>
    </source>
</evidence>
<protein>
    <recommendedName>
        <fullName evidence="7">Flagellar protein</fullName>
    </recommendedName>
</protein>
<keyword evidence="5 7" id="KW-0975">Bacterial flagellum</keyword>
<comment type="similarity">
    <text evidence="6 7">Belongs to the FliO/MopB family.</text>
</comment>
<dbReference type="Pfam" id="PF04347">
    <property type="entry name" value="FliO"/>
    <property type="match status" value="1"/>
</dbReference>
<dbReference type="EMBL" id="JANIBJ010000022">
    <property type="protein sequence ID" value="MCQ8104998.1"/>
    <property type="molecule type" value="Genomic_DNA"/>
</dbReference>
<dbReference type="Proteomes" id="UP001524499">
    <property type="component" value="Unassembled WGS sequence"/>
</dbReference>
<evidence type="ECO:0000256" key="6">
    <source>
        <dbReference type="ARBA" id="ARBA00037937"/>
    </source>
</evidence>
<dbReference type="InterPro" id="IPR022781">
    <property type="entry name" value="Flagellar_biosynth_FliO"/>
</dbReference>
<evidence type="ECO:0000256" key="3">
    <source>
        <dbReference type="ARBA" id="ARBA00022989"/>
    </source>
</evidence>
<feature type="chain" id="PRO_5045208661" description="Flagellar protein" evidence="8">
    <location>
        <begin position="22"/>
        <end position="146"/>
    </location>
</feature>
<evidence type="ECO:0000313" key="9">
    <source>
        <dbReference type="EMBL" id="MCQ8104998.1"/>
    </source>
</evidence>
<evidence type="ECO:0000256" key="5">
    <source>
        <dbReference type="ARBA" id="ARBA00023143"/>
    </source>
</evidence>
<gene>
    <name evidence="9" type="primary">fliO</name>
    <name evidence="9" type="ORF">NP590_12855</name>
</gene>
<keyword evidence="3 7" id="KW-1133">Transmembrane helix</keyword>
<accession>A0ABT1THR9</accession>
<keyword evidence="8" id="KW-0732">Signal</keyword>
<name>A0ABT1THR9_9GAMM</name>
<dbReference type="InterPro" id="IPR052205">
    <property type="entry name" value="FliO/MopB"/>
</dbReference>
<organism evidence="9 10">
    <name type="scientific">Methylomonas subterranea</name>
    <dbReference type="NCBI Taxonomy" id="2952225"/>
    <lineage>
        <taxon>Bacteria</taxon>
        <taxon>Pseudomonadati</taxon>
        <taxon>Pseudomonadota</taxon>
        <taxon>Gammaproteobacteria</taxon>
        <taxon>Methylococcales</taxon>
        <taxon>Methylococcaceae</taxon>
        <taxon>Methylomonas</taxon>
    </lineage>
</organism>
<feature type="transmembrane region" description="Helical" evidence="7">
    <location>
        <begin position="42"/>
        <end position="60"/>
    </location>
</feature>
<dbReference type="RefSeq" id="WP_256602843.1">
    <property type="nucleotide sequence ID" value="NZ_JANIBJ010000022.1"/>
</dbReference>
<evidence type="ECO:0000256" key="2">
    <source>
        <dbReference type="ARBA" id="ARBA00022692"/>
    </source>
</evidence>
<reference evidence="9 10" key="1">
    <citation type="submission" date="2022-07" db="EMBL/GenBank/DDBJ databases">
        <title>Methylomonas rivi sp. nov., Methylomonas rosea sp. nov., Methylomonas aureus sp. nov. and Methylomonas subterranea sp. nov., four novel methanotrophs isolated from a freshwater creek and the deep terrestrial subsurface.</title>
        <authorList>
            <person name="Abin C."/>
            <person name="Sankaranarayanan K."/>
            <person name="Garner C."/>
            <person name="Sindelar R."/>
            <person name="Kotary K."/>
            <person name="Garner R."/>
            <person name="Barclay S."/>
            <person name="Lawson P."/>
            <person name="Krumholz L."/>
        </authorList>
    </citation>
    <scope>NUCLEOTIDE SEQUENCE [LARGE SCALE GENOMIC DNA]</scope>
    <source>
        <strain evidence="9 10">SURF-2</strain>
    </source>
</reference>
<keyword evidence="9" id="KW-0966">Cell projection</keyword>
<keyword evidence="1 7" id="KW-1003">Cell membrane</keyword>
<comment type="subcellular location">
    <subcellularLocation>
        <location evidence="7">Cell membrane</location>
    </subcellularLocation>
    <subcellularLocation>
        <location evidence="7">Bacterial flagellum basal body</location>
    </subcellularLocation>
</comment>
<keyword evidence="2 7" id="KW-0812">Transmembrane</keyword>
<comment type="caution">
    <text evidence="9">The sequence shown here is derived from an EMBL/GenBank/DDBJ whole genome shotgun (WGS) entry which is preliminary data.</text>
</comment>
<dbReference type="NCBIfam" id="TIGR03500">
    <property type="entry name" value="FliO_TIGR"/>
    <property type="match status" value="1"/>
</dbReference>
<sequence length="146" mass="15642">MLTARHFVFMLAMSAAGLASADEAVSAKPATAIISYADVVQWLLALLLVLGLFGTLIWLLRKSGSLSFAGRSQLSVISGLSVGVREKLVLVKVGDKQLLLGVTPGRIDKLLELEGDARLFQDQETPQVNGLFAQKLQQALRGNPNV</sequence>
<evidence type="ECO:0000256" key="1">
    <source>
        <dbReference type="ARBA" id="ARBA00022475"/>
    </source>
</evidence>
<evidence type="ECO:0000256" key="7">
    <source>
        <dbReference type="RuleBase" id="RU362064"/>
    </source>
</evidence>